<dbReference type="AlphaFoldDB" id="A0A142EIZ0"/>
<name>A0A142EIZ0_9BACT</name>
<dbReference type="PATRIC" id="fig|1727163.4.peg.362"/>
<reference evidence="1 2" key="2">
    <citation type="journal article" date="2016" name="Genome Announc.">
        <title>Complete Genome Sequence of Algoriphagus sp. Strain M8-2, Isolated from a Brackish Lake.</title>
        <authorList>
            <person name="Muraguchi Y."/>
            <person name="Kushimoto K."/>
            <person name="Ohtsubo Y."/>
            <person name="Suzuki T."/>
            <person name="Dohra H."/>
            <person name="Kimbara K."/>
            <person name="Shintani M."/>
        </authorList>
    </citation>
    <scope>NUCLEOTIDE SEQUENCE [LARGE SCALE GENOMIC DNA]</scope>
    <source>
        <strain evidence="1 2">M8-2</strain>
    </source>
</reference>
<gene>
    <name evidence="1" type="ORF">AO498_01735</name>
</gene>
<reference evidence="2" key="1">
    <citation type="submission" date="2015-09" db="EMBL/GenBank/DDBJ databases">
        <title>Complete sequence of Algoriphagus sp. M8-2.</title>
        <authorList>
            <person name="Shintani M."/>
        </authorList>
    </citation>
    <scope>NUCLEOTIDE SEQUENCE [LARGE SCALE GENOMIC DNA]</scope>
    <source>
        <strain evidence="2">M8-2</strain>
    </source>
</reference>
<keyword evidence="2" id="KW-1185">Reference proteome</keyword>
<dbReference type="EMBL" id="CP012836">
    <property type="protein sequence ID" value="AMQ55095.1"/>
    <property type="molecule type" value="Genomic_DNA"/>
</dbReference>
<organism evidence="1 2">
    <name type="scientific">Algoriphagus sanaruensis</name>
    <dbReference type="NCBI Taxonomy" id="1727163"/>
    <lineage>
        <taxon>Bacteria</taxon>
        <taxon>Pseudomonadati</taxon>
        <taxon>Bacteroidota</taxon>
        <taxon>Cytophagia</taxon>
        <taxon>Cytophagales</taxon>
        <taxon>Cyclobacteriaceae</taxon>
        <taxon>Algoriphagus</taxon>
    </lineage>
</organism>
<dbReference type="Proteomes" id="UP000073816">
    <property type="component" value="Chromosome"/>
</dbReference>
<dbReference type="KEGG" id="alm:AO498_01735"/>
<evidence type="ECO:0000313" key="1">
    <source>
        <dbReference type="EMBL" id="AMQ55095.1"/>
    </source>
</evidence>
<dbReference type="STRING" id="1727163.AO498_01735"/>
<evidence type="ECO:0000313" key="2">
    <source>
        <dbReference type="Proteomes" id="UP000073816"/>
    </source>
</evidence>
<evidence type="ECO:0008006" key="3">
    <source>
        <dbReference type="Google" id="ProtNLM"/>
    </source>
</evidence>
<dbReference type="NCBIfam" id="TIGR04183">
    <property type="entry name" value="Por_Secre_tail"/>
    <property type="match status" value="1"/>
</dbReference>
<accession>A0A142EIZ0</accession>
<protein>
    <recommendedName>
        <fullName evidence="3">Secretion system C-terminal sorting domain-containing protein</fullName>
    </recommendedName>
</protein>
<dbReference type="InterPro" id="IPR026444">
    <property type="entry name" value="Secre_tail"/>
</dbReference>
<sequence length="505" mass="56080">MSNNAELTVERDLTLSDQSSFEVNNQANVIVESDVELSDQSQFIGRDSTSFTVLQNLTLSDQSTASFSGNSSITVEEDLLVETNNQNNGLRFSDDSRGTFEGTNTFDRNSATLFTTGNAEIIFNGYTEFIGGSDIFIQGNSQVTINANLDIEENGTTLNLQNTSRLTVSGNTRIRTGADVAITNNGFLDLGGTLLIEDNGSSLNLEDDSELLVDGATTVQDGADVTIEDNSAVNIKNSLSLDNTSGTNWINRNNSTSFIEGNFNKGGNSYLYVRNSGIFEVCTGSFPELISDSRIVTDPSPAYYGGCRILPVELYKFEAKLDPSKNTSILSWSTAKEWNNSHFEIERSVNGIQNWIKIGEVQGHGYSDQIQEYNFIDQYLPSEGGIVYYRIKQVDFDSNFTISSVKSVQFTSNVSTKNWKIYPNPSSQGDRIKLDFSELGQNIEGETFSVNLSDATGTFSYQFRSNEQNDLEEWLNRSLENQKKGLYILTFTYQNTAYQVKLFRK</sequence>
<proteinExistence type="predicted"/>